<comment type="caution">
    <text evidence="1">The sequence shown here is derived from an EMBL/GenBank/DDBJ whole genome shotgun (WGS) entry which is preliminary data.</text>
</comment>
<dbReference type="InterPro" id="IPR036410">
    <property type="entry name" value="HSP_DnaJ_Cys-rich_dom_sf"/>
</dbReference>
<dbReference type="AlphaFoldDB" id="A0A2J8AK54"/>
<proteinExistence type="predicted"/>
<protein>
    <submittedName>
        <fullName evidence="1">Uncharacterized protein</fullName>
    </submittedName>
</protein>
<sequence>MTASRALGRAVLAAGGTMVFLGGATMLVTGASMAVAKAVMDRRKVQFQVPCTVCEAKKRVVCEVCEGERILKYWPTPEPPPAQTHSWSVCAMCEGAGDHACINCEGSGTVRPLPWERAPADAPQG</sequence>
<evidence type="ECO:0000313" key="2">
    <source>
        <dbReference type="Proteomes" id="UP000236333"/>
    </source>
</evidence>
<evidence type="ECO:0000313" key="1">
    <source>
        <dbReference type="EMBL" id="PNH12899.1"/>
    </source>
</evidence>
<dbReference type="SUPFAM" id="SSF57938">
    <property type="entry name" value="DnaJ/Hsp40 cysteine-rich domain"/>
    <property type="match status" value="1"/>
</dbReference>
<dbReference type="Proteomes" id="UP000236333">
    <property type="component" value="Unassembled WGS sequence"/>
</dbReference>
<reference evidence="1 2" key="1">
    <citation type="journal article" date="2017" name="Mol. Biol. Evol.">
        <title>The 4-celled Tetrabaena socialis nuclear genome reveals the essential components for genetic control of cell number at the origin of multicellularity in the volvocine lineage.</title>
        <authorList>
            <person name="Featherston J."/>
            <person name="Arakaki Y."/>
            <person name="Hanschen E.R."/>
            <person name="Ferris P.J."/>
            <person name="Michod R.E."/>
            <person name="Olson B.J.S.C."/>
            <person name="Nozaki H."/>
            <person name="Durand P.M."/>
        </authorList>
    </citation>
    <scope>NUCLEOTIDE SEQUENCE [LARGE SCALE GENOMIC DNA]</scope>
    <source>
        <strain evidence="1 2">NIES-571</strain>
    </source>
</reference>
<name>A0A2J8AK54_9CHLO</name>
<keyword evidence="2" id="KW-1185">Reference proteome</keyword>
<dbReference type="OrthoDB" id="524655at2759"/>
<organism evidence="1 2">
    <name type="scientific">Tetrabaena socialis</name>
    <dbReference type="NCBI Taxonomy" id="47790"/>
    <lineage>
        <taxon>Eukaryota</taxon>
        <taxon>Viridiplantae</taxon>
        <taxon>Chlorophyta</taxon>
        <taxon>core chlorophytes</taxon>
        <taxon>Chlorophyceae</taxon>
        <taxon>CS clade</taxon>
        <taxon>Chlamydomonadales</taxon>
        <taxon>Tetrabaenaceae</taxon>
        <taxon>Tetrabaena</taxon>
    </lineage>
</organism>
<accession>A0A2J8AK54</accession>
<dbReference type="EMBL" id="PGGS01000002">
    <property type="protein sequence ID" value="PNH12899.1"/>
    <property type="molecule type" value="Genomic_DNA"/>
</dbReference>
<gene>
    <name evidence="1" type="ORF">TSOC_000140</name>
</gene>